<dbReference type="InterPro" id="IPR009711">
    <property type="entry name" value="UPF0473"/>
</dbReference>
<keyword evidence="2" id="KW-1185">Reference proteome</keyword>
<protein>
    <submittedName>
        <fullName evidence="1">DUF1292 domain-containing protein</fullName>
    </submittedName>
</protein>
<organism evidence="1 2">
    <name type="scientific">Velocimicrobium porci</name>
    <dbReference type="NCBI Taxonomy" id="2606634"/>
    <lineage>
        <taxon>Bacteria</taxon>
        <taxon>Bacillati</taxon>
        <taxon>Bacillota</taxon>
        <taxon>Clostridia</taxon>
        <taxon>Lachnospirales</taxon>
        <taxon>Lachnospiraceae</taxon>
        <taxon>Velocimicrobium</taxon>
    </lineage>
</organism>
<evidence type="ECO:0000313" key="2">
    <source>
        <dbReference type="Proteomes" id="UP000482209"/>
    </source>
</evidence>
<gene>
    <name evidence="1" type="ORF">FYJ58_11050</name>
</gene>
<dbReference type="Pfam" id="PF06949">
    <property type="entry name" value="DUF1292"/>
    <property type="match status" value="1"/>
</dbReference>
<proteinExistence type="predicted"/>
<dbReference type="EMBL" id="VUMT01000018">
    <property type="protein sequence ID" value="MSS64407.1"/>
    <property type="molecule type" value="Genomic_DNA"/>
</dbReference>
<reference evidence="1 2" key="1">
    <citation type="submission" date="2019-08" db="EMBL/GenBank/DDBJ databases">
        <title>In-depth cultivation of the pig gut microbiome towards novel bacterial diversity and tailored functional studies.</title>
        <authorList>
            <person name="Wylensek D."/>
            <person name="Hitch T.C.A."/>
            <person name="Clavel T."/>
        </authorList>
    </citation>
    <scope>NUCLEOTIDE SEQUENCE [LARGE SCALE GENOMIC DNA]</scope>
    <source>
        <strain evidence="1 2">WCA-693-APC-MOT-I</strain>
    </source>
</reference>
<evidence type="ECO:0000313" key="1">
    <source>
        <dbReference type="EMBL" id="MSS64407.1"/>
    </source>
</evidence>
<name>A0A6L5Y0P5_9FIRM</name>
<dbReference type="RefSeq" id="WP_154519799.1">
    <property type="nucleotide sequence ID" value="NZ_VUMT01000018.1"/>
</dbReference>
<comment type="caution">
    <text evidence="1">The sequence shown here is derived from an EMBL/GenBank/DDBJ whole genome shotgun (WGS) entry which is preliminary data.</text>
</comment>
<sequence>MQEAQDKIVFTTEDGEQIEFFVLEQTKLAGETYLLVADSDEEEANALILKEIQGENKETVIYDTVEDEQELEALSKVFEELLDDIDIEME</sequence>
<accession>A0A6L5Y0P5</accession>
<dbReference type="AlphaFoldDB" id="A0A6L5Y0P5"/>
<dbReference type="Proteomes" id="UP000482209">
    <property type="component" value="Unassembled WGS sequence"/>
</dbReference>